<dbReference type="InterPro" id="IPR043129">
    <property type="entry name" value="ATPase_NBD"/>
</dbReference>
<accession>A0ABT9BIX7</accession>
<proteinExistence type="inferred from homology"/>
<comment type="similarity">
    <text evidence="1">Belongs to the ROK (NagC/XylR) family.</text>
</comment>
<organism evidence="2 3">
    <name type="scientific">Antiquaquibacter soli</name>
    <dbReference type="NCBI Taxonomy" id="3064523"/>
    <lineage>
        <taxon>Bacteria</taxon>
        <taxon>Bacillati</taxon>
        <taxon>Actinomycetota</taxon>
        <taxon>Actinomycetes</taxon>
        <taxon>Micrococcales</taxon>
        <taxon>Microbacteriaceae</taxon>
        <taxon>Antiquaquibacter</taxon>
    </lineage>
</organism>
<evidence type="ECO:0000313" key="2">
    <source>
        <dbReference type="EMBL" id="MDO7880983.1"/>
    </source>
</evidence>
<dbReference type="Pfam" id="PF00480">
    <property type="entry name" value="ROK"/>
    <property type="match status" value="1"/>
</dbReference>
<gene>
    <name evidence="2" type="ORF">Q5716_01950</name>
</gene>
<dbReference type="Proteomes" id="UP001241072">
    <property type="component" value="Unassembled WGS sequence"/>
</dbReference>
<dbReference type="InterPro" id="IPR000600">
    <property type="entry name" value="ROK"/>
</dbReference>
<evidence type="ECO:0000313" key="3">
    <source>
        <dbReference type="Proteomes" id="UP001241072"/>
    </source>
</evidence>
<protein>
    <submittedName>
        <fullName evidence="2">ROK family transcriptional regulator</fullName>
    </submittedName>
</protein>
<dbReference type="Gene3D" id="1.10.10.10">
    <property type="entry name" value="Winged helix-like DNA-binding domain superfamily/Winged helix DNA-binding domain"/>
    <property type="match status" value="1"/>
</dbReference>
<dbReference type="Gene3D" id="3.30.420.40">
    <property type="match status" value="2"/>
</dbReference>
<dbReference type="EMBL" id="JAUQUB010000001">
    <property type="protein sequence ID" value="MDO7880983.1"/>
    <property type="molecule type" value="Genomic_DNA"/>
</dbReference>
<dbReference type="SUPFAM" id="SSF46785">
    <property type="entry name" value="Winged helix' DNA-binding domain"/>
    <property type="match status" value="1"/>
</dbReference>
<dbReference type="InterPro" id="IPR036390">
    <property type="entry name" value="WH_DNA-bd_sf"/>
</dbReference>
<dbReference type="SUPFAM" id="SSF53067">
    <property type="entry name" value="Actin-like ATPase domain"/>
    <property type="match status" value="1"/>
</dbReference>
<reference evidence="2 3" key="1">
    <citation type="submission" date="2023-07" db="EMBL/GenBank/DDBJ databases">
        <title>Protaetiibacter sp. nov WY-16 isolated from soil.</title>
        <authorList>
            <person name="Liu B."/>
            <person name="Wan Y."/>
        </authorList>
    </citation>
    <scope>NUCLEOTIDE SEQUENCE [LARGE SCALE GENOMIC DNA]</scope>
    <source>
        <strain evidence="2 3">WY-16</strain>
    </source>
</reference>
<dbReference type="PANTHER" id="PTHR18964:SF149">
    <property type="entry name" value="BIFUNCTIONAL UDP-N-ACETYLGLUCOSAMINE 2-EPIMERASE_N-ACETYLMANNOSAMINE KINASE"/>
    <property type="match status" value="1"/>
</dbReference>
<dbReference type="PANTHER" id="PTHR18964">
    <property type="entry name" value="ROK (REPRESSOR, ORF, KINASE) FAMILY"/>
    <property type="match status" value="1"/>
</dbReference>
<name>A0ABT9BIX7_9MICO</name>
<comment type="caution">
    <text evidence="2">The sequence shown here is derived from an EMBL/GenBank/DDBJ whole genome shotgun (WGS) entry which is preliminary data.</text>
</comment>
<dbReference type="PROSITE" id="PS01125">
    <property type="entry name" value="ROK"/>
    <property type="match status" value="1"/>
</dbReference>
<dbReference type="RefSeq" id="WP_305001406.1">
    <property type="nucleotide sequence ID" value="NZ_JAUQUB010000001.1"/>
</dbReference>
<keyword evidence="3" id="KW-1185">Reference proteome</keyword>
<sequence>MSTASAPGRPWPDLPETERRVLLDLLLHGSQARVRLAERIGLSRASLTRIARGLMDAGLVSEGAIVNSGSRGRPGESLDLQPDAARFLGLKLTGDSAYLVCTNLAAAVVAEAEAPLPSRDFDEVVEFLGRFIADFVTDGTPPVALGVAVAGDVVTRDGEVLLQRSNFLGWHDVPLAGRLEAATGLPVTIANDVQALTGAHHWFGGLQKHRSLVVFGLGAGIGSGVVLQDELLTGTHGRAGRVGHHRLDAVGRPCENGHVDCVHSFVTMPAIAVNAGVDEDRYEDALALARAGDAAAARAFALAAEALGIVVADAVNAFDPEIVSVMGEGRDMVELAPDRLASALADHLEQSAPEEVVIDLPPFQFGLYARGAAVAAMRELLS</sequence>
<evidence type="ECO:0000256" key="1">
    <source>
        <dbReference type="ARBA" id="ARBA00006479"/>
    </source>
</evidence>
<dbReference type="InterPro" id="IPR036388">
    <property type="entry name" value="WH-like_DNA-bd_sf"/>
</dbReference>
<dbReference type="InterPro" id="IPR049874">
    <property type="entry name" value="ROK_cs"/>
</dbReference>